<dbReference type="EMBL" id="CP036298">
    <property type="protein sequence ID" value="QDV24295.1"/>
    <property type="molecule type" value="Genomic_DNA"/>
</dbReference>
<sequence length="433" mass="48104">MPHRFSRRSMLRGLGVTMALPWMESLAVWGDETQASEPGSQPPVRMAILFAGNGFHGREWWARGQGADMELGQVLTPLAPYRERMLFIQGLYNAEALKGNIHSSQTGNLLSGASLAAGGEIRSGTSVDQLLAQRFGYKTKVPSLVLGCERANPSIHKNYSMLYSSHISWSSPTSPTPLEVYPALAFDRLFKDEIQHGDQSVLDAVLSDAQQLRRNISGRDQRKLDEYLESVREVELRIAQSGRRGELQGWRPTLTEPNIARPADGVPQDIAEHMRTMCDILVLAFQTDTTRLCTLKLNNDHSSLRFPNLGVDYMIHHLLSHADTDDWLKVNQFFTQQLAYIAAKLDAIQEGERTALDNSMLMLCSSMMSGSHDATQLPVVLVGGGGGQIEGGRVLDYRENPNRQICRLYMSLMQKMGLKVDQFGDASEALAEV</sequence>
<keyword evidence="2" id="KW-1185">Reference proteome</keyword>
<reference evidence="1 2" key="1">
    <citation type="submission" date="2019-02" db="EMBL/GenBank/DDBJ databases">
        <title>Deep-cultivation of Planctomycetes and their phenomic and genomic characterization uncovers novel biology.</title>
        <authorList>
            <person name="Wiegand S."/>
            <person name="Jogler M."/>
            <person name="Boedeker C."/>
            <person name="Pinto D."/>
            <person name="Vollmers J."/>
            <person name="Rivas-Marin E."/>
            <person name="Kohn T."/>
            <person name="Peeters S.H."/>
            <person name="Heuer A."/>
            <person name="Rast P."/>
            <person name="Oberbeckmann S."/>
            <person name="Bunk B."/>
            <person name="Jeske O."/>
            <person name="Meyerdierks A."/>
            <person name="Storesund J.E."/>
            <person name="Kallscheuer N."/>
            <person name="Luecker S."/>
            <person name="Lage O.M."/>
            <person name="Pohl T."/>
            <person name="Merkel B.J."/>
            <person name="Hornburger P."/>
            <person name="Mueller R.-W."/>
            <person name="Bruemmer F."/>
            <person name="Labrenz M."/>
            <person name="Spormann A.M."/>
            <person name="Op den Camp H."/>
            <person name="Overmann J."/>
            <person name="Amann R."/>
            <person name="Jetten M.S.M."/>
            <person name="Mascher T."/>
            <person name="Medema M.H."/>
            <person name="Devos D.P."/>
            <person name="Kaster A.-K."/>
            <person name="Ovreas L."/>
            <person name="Rohde M."/>
            <person name="Galperin M.Y."/>
            <person name="Jogler C."/>
        </authorList>
    </citation>
    <scope>NUCLEOTIDE SEQUENCE [LARGE SCALE GENOMIC DNA]</scope>
    <source>
        <strain evidence="1 2">Q31a</strain>
    </source>
</reference>
<proteinExistence type="predicted"/>
<dbReference type="KEGG" id="ahel:Q31a_26110"/>
<dbReference type="Pfam" id="PF07586">
    <property type="entry name" value="HXXSHH"/>
    <property type="match status" value="1"/>
</dbReference>
<dbReference type="Proteomes" id="UP000318017">
    <property type="component" value="Chromosome"/>
</dbReference>
<dbReference type="InterPro" id="IPR011447">
    <property type="entry name" value="DUF1552"/>
</dbReference>
<dbReference type="OrthoDB" id="9146593at2"/>
<dbReference type="RefSeq" id="WP_145077821.1">
    <property type="nucleotide sequence ID" value="NZ_CP036298.1"/>
</dbReference>
<name>A0A518G6U0_9BACT</name>
<gene>
    <name evidence="1" type="ORF">Q31a_26110</name>
</gene>
<accession>A0A518G6U0</accession>
<protein>
    <recommendedName>
        <fullName evidence="3">DUF1552 domain-containing protein</fullName>
    </recommendedName>
</protein>
<evidence type="ECO:0000313" key="1">
    <source>
        <dbReference type="EMBL" id="QDV24295.1"/>
    </source>
</evidence>
<evidence type="ECO:0000313" key="2">
    <source>
        <dbReference type="Proteomes" id="UP000318017"/>
    </source>
</evidence>
<organism evidence="1 2">
    <name type="scientific">Aureliella helgolandensis</name>
    <dbReference type="NCBI Taxonomy" id="2527968"/>
    <lineage>
        <taxon>Bacteria</taxon>
        <taxon>Pseudomonadati</taxon>
        <taxon>Planctomycetota</taxon>
        <taxon>Planctomycetia</taxon>
        <taxon>Pirellulales</taxon>
        <taxon>Pirellulaceae</taxon>
        <taxon>Aureliella</taxon>
    </lineage>
</organism>
<evidence type="ECO:0008006" key="3">
    <source>
        <dbReference type="Google" id="ProtNLM"/>
    </source>
</evidence>
<dbReference type="AlphaFoldDB" id="A0A518G6U0"/>